<dbReference type="SUPFAM" id="SSF69572">
    <property type="entry name" value="Activating enzymes of the ubiquitin-like proteins"/>
    <property type="match status" value="1"/>
</dbReference>
<dbReference type="PANTHER" id="PTHR43267:SF2">
    <property type="entry name" value="TRNA THREONYLCARBAMOYLADENOSINE DEHYDRATASE 1-RELATED"/>
    <property type="match status" value="1"/>
</dbReference>
<dbReference type="Proteomes" id="UP000605846">
    <property type="component" value="Unassembled WGS sequence"/>
</dbReference>
<evidence type="ECO:0000256" key="9">
    <source>
        <dbReference type="ARBA" id="ARBA00022989"/>
    </source>
</evidence>
<comment type="subcellular location">
    <subcellularLocation>
        <location evidence="1">Mitochondrion membrane</location>
        <topology evidence="1">Multi-pass membrane protein</topology>
    </subcellularLocation>
    <subcellularLocation>
        <location evidence="2">Mitochondrion outer membrane</location>
    </subcellularLocation>
</comment>
<evidence type="ECO:0000256" key="12">
    <source>
        <dbReference type="ARBA" id="ARBA00060084"/>
    </source>
</evidence>
<keyword evidence="9 13" id="KW-1133">Transmembrane helix</keyword>
<keyword evidence="7" id="KW-1000">Mitochondrion outer membrane</keyword>
<feature type="domain" description="THIF-type NAD/FAD binding fold" evidence="14">
    <location>
        <begin position="91"/>
        <end position="334"/>
    </location>
</feature>
<accession>A0A8H7BS91</accession>
<dbReference type="OrthoDB" id="10265862at2759"/>
<evidence type="ECO:0000256" key="2">
    <source>
        <dbReference type="ARBA" id="ARBA00004294"/>
    </source>
</evidence>
<dbReference type="PANTHER" id="PTHR43267">
    <property type="entry name" value="TRNA THREONYLCARBAMOYLADENOSINE DEHYDRATASE"/>
    <property type="match status" value="1"/>
</dbReference>
<evidence type="ECO:0000256" key="5">
    <source>
        <dbReference type="ARBA" id="ARBA00022692"/>
    </source>
</evidence>
<dbReference type="FunFam" id="3.40.50.720:FF:000125">
    <property type="entry name" value="tRNA threonylcarbamoyladenosine dehydratase 2-like"/>
    <property type="match status" value="1"/>
</dbReference>
<keyword evidence="8" id="KW-0067">ATP-binding</keyword>
<feature type="transmembrane region" description="Helical" evidence="13">
    <location>
        <begin position="309"/>
        <end position="330"/>
    </location>
</feature>
<feature type="transmembrane region" description="Helical" evidence="13">
    <location>
        <begin position="109"/>
        <end position="127"/>
    </location>
</feature>
<dbReference type="Gene3D" id="3.40.50.720">
    <property type="entry name" value="NAD(P)-binding Rossmann-like Domain"/>
    <property type="match status" value="1"/>
</dbReference>
<comment type="caution">
    <text evidence="15">The sequence shown here is derived from an EMBL/GenBank/DDBJ whole genome shotgun (WGS) entry which is preliminary data.</text>
</comment>
<feature type="transmembrane region" description="Helical" evidence="13">
    <location>
        <begin position="21"/>
        <end position="45"/>
    </location>
</feature>
<dbReference type="CDD" id="cd00755">
    <property type="entry name" value="YgdL_like"/>
    <property type="match status" value="1"/>
</dbReference>
<proteinExistence type="inferred from homology"/>
<dbReference type="InterPro" id="IPR035985">
    <property type="entry name" value="Ubiquitin-activating_enz"/>
</dbReference>
<comment type="function">
    <text evidence="12">Catalyzes the ATP-dependent dehydration of threonylcarbamoyladenosine at position 37 (t(6)A37) to form cyclic t(6)A37 (ct(6)A37) in tRNAs that read codons beginning with adenine.</text>
</comment>
<protein>
    <recommendedName>
        <fullName evidence="14">THIF-type NAD/FAD binding fold domain-containing protein</fullName>
    </recommendedName>
</protein>
<evidence type="ECO:0000313" key="15">
    <source>
        <dbReference type="EMBL" id="KAF7728889.1"/>
    </source>
</evidence>
<organism evidence="15 16">
    <name type="scientific">Apophysomyces ossiformis</name>
    <dbReference type="NCBI Taxonomy" id="679940"/>
    <lineage>
        <taxon>Eukaryota</taxon>
        <taxon>Fungi</taxon>
        <taxon>Fungi incertae sedis</taxon>
        <taxon>Mucoromycota</taxon>
        <taxon>Mucoromycotina</taxon>
        <taxon>Mucoromycetes</taxon>
        <taxon>Mucorales</taxon>
        <taxon>Mucorineae</taxon>
        <taxon>Mucoraceae</taxon>
        <taxon>Apophysomyces</taxon>
    </lineage>
</organism>
<evidence type="ECO:0000256" key="8">
    <source>
        <dbReference type="ARBA" id="ARBA00022840"/>
    </source>
</evidence>
<dbReference type="InterPro" id="IPR000594">
    <property type="entry name" value="ThiF_NAD_FAD-bd"/>
</dbReference>
<dbReference type="EMBL" id="JABAYA010000030">
    <property type="protein sequence ID" value="KAF7728889.1"/>
    <property type="molecule type" value="Genomic_DNA"/>
</dbReference>
<dbReference type="InterPro" id="IPR045886">
    <property type="entry name" value="ThiF/MoeB/HesA"/>
</dbReference>
<dbReference type="AlphaFoldDB" id="A0A8H7BS91"/>
<evidence type="ECO:0000259" key="14">
    <source>
        <dbReference type="Pfam" id="PF00899"/>
    </source>
</evidence>
<keyword evidence="11 13" id="KW-0472">Membrane</keyword>
<evidence type="ECO:0000256" key="4">
    <source>
        <dbReference type="ARBA" id="ARBA00022598"/>
    </source>
</evidence>
<dbReference type="GO" id="GO:0005741">
    <property type="term" value="C:mitochondrial outer membrane"/>
    <property type="evidence" value="ECO:0007669"/>
    <property type="project" value="UniProtKB-SubCell"/>
</dbReference>
<comment type="similarity">
    <text evidence="3">Belongs to the HesA/MoeB/ThiF family.</text>
</comment>
<evidence type="ECO:0000313" key="16">
    <source>
        <dbReference type="Proteomes" id="UP000605846"/>
    </source>
</evidence>
<evidence type="ECO:0000256" key="6">
    <source>
        <dbReference type="ARBA" id="ARBA00022741"/>
    </source>
</evidence>
<dbReference type="GO" id="GO:0061503">
    <property type="term" value="F:tRNA threonylcarbamoyladenosine dehydratase"/>
    <property type="evidence" value="ECO:0007669"/>
    <property type="project" value="TreeGrafter"/>
</dbReference>
<dbReference type="GO" id="GO:0008641">
    <property type="term" value="F:ubiquitin-like modifier activating enzyme activity"/>
    <property type="evidence" value="ECO:0007669"/>
    <property type="project" value="InterPro"/>
</dbReference>
<keyword evidence="10" id="KW-0496">Mitochondrion</keyword>
<evidence type="ECO:0000256" key="10">
    <source>
        <dbReference type="ARBA" id="ARBA00023128"/>
    </source>
</evidence>
<gene>
    <name evidence="15" type="ORF">EC973_005284</name>
</gene>
<dbReference type="Pfam" id="PF00899">
    <property type="entry name" value="ThiF"/>
    <property type="match status" value="1"/>
</dbReference>
<evidence type="ECO:0000256" key="13">
    <source>
        <dbReference type="SAM" id="Phobius"/>
    </source>
</evidence>
<keyword evidence="4" id="KW-0436">Ligase</keyword>
<reference evidence="15" key="1">
    <citation type="submission" date="2020-01" db="EMBL/GenBank/DDBJ databases">
        <title>Genome Sequencing of Three Apophysomyces-Like Fungal Strains Confirms a Novel Fungal Genus in the Mucoromycota with divergent Burkholderia-like Endosymbiotic Bacteria.</title>
        <authorList>
            <person name="Stajich J.E."/>
            <person name="Macias A.M."/>
            <person name="Carter-House D."/>
            <person name="Lovett B."/>
            <person name="Kasson L.R."/>
            <person name="Berry K."/>
            <person name="Grigoriev I."/>
            <person name="Chang Y."/>
            <person name="Spatafora J."/>
            <person name="Kasson M.T."/>
        </authorList>
    </citation>
    <scope>NUCLEOTIDE SEQUENCE</scope>
    <source>
        <strain evidence="15">NRRL A-21654</strain>
    </source>
</reference>
<evidence type="ECO:0000256" key="11">
    <source>
        <dbReference type="ARBA" id="ARBA00023136"/>
    </source>
</evidence>
<evidence type="ECO:0000256" key="3">
    <source>
        <dbReference type="ARBA" id="ARBA00009919"/>
    </source>
</evidence>
<dbReference type="GO" id="GO:0005524">
    <property type="term" value="F:ATP binding"/>
    <property type="evidence" value="ECO:0007669"/>
    <property type="project" value="UniProtKB-KW"/>
</dbReference>
<keyword evidence="6" id="KW-0547">Nucleotide-binding</keyword>
<evidence type="ECO:0000256" key="1">
    <source>
        <dbReference type="ARBA" id="ARBA00004225"/>
    </source>
</evidence>
<dbReference type="GO" id="GO:0061504">
    <property type="term" value="P:cyclic threonylcarbamoyladenosine biosynthetic process"/>
    <property type="evidence" value="ECO:0007669"/>
    <property type="project" value="TreeGrafter"/>
</dbReference>
<name>A0A8H7BS91_9FUNG</name>
<keyword evidence="16" id="KW-1185">Reference proteome</keyword>
<evidence type="ECO:0000256" key="7">
    <source>
        <dbReference type="ARBA" id="ARBA00022787"/>
    </source>
</evidence>
<sequence>MTYADRFIDSATRFWERNQDAAKFTITAVAASAVTASSILTYQAMRRQRRARDLKHQLSSAHSSHTNLTSFGTIRHGNDIYNESFIEEQLARNATFLGDDGVKKLRESFVVVVGAGGVGSWAALMLLRSGVRRIRIIDFDQVTLSSLNRHAVATLDDVGTPKVTAIQKHFKQIVPSCEIDGRIELFNADTAADLLSGDPDYIVDAIDNIDTKLELIKFCYDHKLEVISSMGAGAKADPSRIQIADISETFEDPLARAVRRKLKKMGIEKGLSVAYSTEKPHHVKLLPLEEDRVPEADDFAALPDFRARILPVLGTLPSMFGMAIATFIILKLAEFPWFEPLPIKLREGLYQRMHRDLMAREGKYYDNKICPLDPRDVAYVFEEMWHGKSILSGPQDRLALVRWDRSKPLSYVNTVCFSKAEAAAHEQLPTGTDLRQQYGDDVFNFVTKRFEEERHFRKVWDEIL</sequence>
<keyword evidence="5 13" id="KW-0812">Transmembrane</keyword>